<dbReference type="EMBL" id="NKXS01005746">
    <property type="protein sequence ID" value="PIN02850.1"/>
    <property type="molecule type" value="Genomic_DNA"/>
</dbReference>
<evidence type="ECO:0000256" key="1">
    <source>
        <dbReference type="ARBA" id="ARBA00004496"/>
    </source>
</evidence>
<organism evidence="6 7">
    <name type="scientific">Handroanthus impetiginosus</name>
    <dbReference type="NCBI Taxonomy" id="429701"/>
    <lineage>
        <taxon>Eukaryota</taxon>
        <taxon>Viridiplantae</taxon>
        <taxon>Streptophyta</taxon>
        <taxon>Embryophyta</taxon>
        <taxon>Tracheophyta</taxon>
        <taxon>Spermatophyta</taxon>
        <taxon>Magnoliopsida</taxon>
        <taxon>eudicotyledons</taxon>
        <taxon>Gunneridae</taxon>
        <taxon>Pentapetalae</taxon>
        <taxon>asterids</taxon>
        <taxon>lamiids</taxon>
        <taxon>Lamiales</taxon>
        <taxon>Bignoniaceae</taxon>
        <taxon>Crescentiina</taxon>
        <taxon>Tabebuia alliance</taxon>
        <taxon>Handroanthus</taxon>
    </lineage>
</organism>
<evidence type="ECO:0000313" key="7">
    <source>
        <dbReference type="Proteomes" id="UP000231279"/>
    </source>
</evidence>
<dbReference type="GO" id="GO:0004791">
    <property type="term" value="F:thioredoxin-disulfide reductase (NADPH) activity"/>
    <property type="evidence" value="ECO:0007669"/>
    <property type="project" value="UniProtKB-EC"/>
</dbReference>
<dbReference type="InterPro" id="IPR002109">
    <property type="entry name" value="Glutaredoxin"/>
</dbReference>
<comment type="similarity">
    <text evidence="2">Belongs to the glutaredoxin family. CC-type subfamily.</text>
</comment>
<dbReference type="AlphaFoldDB" id="A0A2G9GCY0"/>
<dbReference type="InterPro" id="IPR036249">
    <property type="entry name" value="Thioredoxin-like_sf"/>
</dbReference>
<proteinExistence type="inferred from homology"/>
<dbReference type="PANTHER" id="PTHR10168">
    <property type="entry name" value="GLUTAREDOXIN"/>
    <property type="match status" value="1"/>
</dbReference>
<dbReference type="Pfam" id="PF00462">
    <property type="entry name" value="Glutaredoxin"/>
    <property type="match status" value="1"/>
</dbReference>
<dbReference type="STRING" id="429701.A0A2G9GCY0"/>
<comment type="subcellular location">
    <subcellularLocation>
        <location evidence="1">Cytoplasm</location>
    </subcellularLocation>
</comment>
<dbReference type="InterPro" id="IPR011905">
    <property type="entry name" value="GlrX-like_pln_2"/>
</dbReference>
<name>A0A2G9GCY0_9LAMI</name>
<gene>
    <name evidence="6" type="ORF">CDL12_24630</name>
</gene>
<dbReference type="Gene3D" id="3.40.30.10">
    <property type="entry name" value="Glutaredoxin"/>
    <property type="match status" value="1"/>
</dbReference>
<dbReference type="Proteomes" id="UP000231279">
    <property type="component" value="Unassembled WGS sequence"/>
</dbReference>
<dbReference type="NCBIfam" id="TIGR02189">
    <property type="entry name" value="GlrX-like_plant"/>
    <property type="match status" value="1"/>
</dbReference>
<evidence type="ECO:0000259" key="5">
    <source>
        <dbReference type="Pfam" id="PF00462"/>
    </source>
</evidence>
<reference evidence="7" key="1">
    <citation type="journal article" date="2018" name="Gigascience">
        <title>Genome assembly of the Pink Ipe (Handroanthus impetiginosus, Bignoniaceae), a highly valued, ecologically keystone Neotropical timber forest tree.</title>
        <authorList>
            <person name="Silva-Junior O.B."/>
            <person name="Grattapaglia D."/>
            <person name="Novaes E."/>
            <person name="Collevatti R.G."/>
        </authorList>
    </citation>
    <scope>NUCLEOTIDE SEQUENCE [LARGE SCALE GENOMIC DNA]</scope>
    <source>
        <strain evidence="7">cv. UFG-1</strain>
    </source>
</reference>
<dbReference type="GO" id="GO:0005737">
    <property type="term" value="C:cytoplasm"/>
    <property type="evidence" value="ECO:0007669"/>
    <property type="project" value="UniProtKB-SubCell"/>
</dbReference>
<evidence type="ECO:0000256" key="4">
    <source>
        <dbReference type="ARBA" id="ARBA00023284"/>
    </source>
</evidence>
<dbReference type="SUPFAM" id="SSF52833">
    <property type="entry name" value="Thioredoxin-like"/>
    <property type="match status" value="1"/>
</dbReference>
<keyword evidence="4" id="KW-0676">Redox-active center</keyword>
<accession>A0A2G9GCY0</accession>
<protein>
    <submittedName>
        <fullName evidence="6">Glutaredoxin</fullName>
        <ecNumber evidence="6">1.8.1.9</ecNumber>
    </submittedName>
</protein>
<sequence length="103" mass="11258">MERVMQLASGSTVVVFSISSCCMSPAVKRLFCEIGVNHDVYELDQDPRGNEIERALTMLLSGGSTIPVVLIGGKLVGAMDRVMASHINGTLFHFSRKLEHFGF</sequence>
<dbReference type="OrthoDB" id="418495at2759"/>
<dbReference type="EC" id="1.8.1.9" evidence="6"/>
<dbReference type="PROSITE" id="PS51354">
    <property type="entry name" value="GLUTAREDOXIN_2"/>
    <property type="match status" value="1"/>
</dbReference>
<keyword evidence="7" id="KW-1185">Reference proteome</keyword>
<evidence type="ECO:0000256" key="2">
    <source>
        <dbReference type="ARBA" id="ARBA00007568"/>
    </source>
</evidence>
<evidence type="ECO:0000313" key="6">
    <source>
        <dbReference type="EMBL" id="PIN02850.1"/>
    </source>
</evidence>
<keyword evidence="3" id="KW-0963">Cytoplasm</keyword>
<dbReference type="CDD" id="cd03419">
    <property type="entry name" value="GRX_GRXh_1_2_like"/>
    <property type="match status" value="1"/>
</dbReference>
<evidence type="ECO:0000256" key="3">
    <source>
        <dbReference type="ARBA" id="ARBA00022490"/>
    </source>
</evidence>
<comment type="caution">
    <text evidence="6">The sequence shown here is derived from an EMBL/GenBank/DDBJ whole genome shotgun (WGS) entry which is preliminary data.</text>
</comment>
<dbReference type="PROSITE" id="PS51257">
    <property type="entry name" value="PROKAR_LIPOPROTEIN"/>
    <property type="match status" value="1"/>
</dbReference>
<keyword evidence="6" id="KW-0560">Oxidoreductase</keyword>
<feature type="domain" description="Glutaredoxin" evidence="5">
    <location>
        <begin position="13"/>
        <end position="76"/>
    </location>
</feature>